<dbReference type="Gene3D" id="1.10.10.10">
    <property type="entry name" value="Winged helix-like DNA-binding domain superfamily/Winged helix DNA-binding domain"/>
    <property type="match status" value="1"/>
</dbReference>
<keyword evidence="3" id="KW-0731">Sigma factor</keyword>
<sequence>MAVSHFNYNHTLIQCGQGNAQALASLYQHEAAVMLALAEQVLEDHGKAQQALHDVCVMVWKHADQFDASAGSARAWIYSILRYRLMRELRHNPVPLNTARINQLHTWLDDNTRLMHEDLHDGLERVEPLAADALGLAYYKGLHTAQITRVLEQPEHDIRQLLNQALQHLDKKAADNSPLPQAQRLAIAQYTLGTLQDHEEQSTRELISKNDDAVHQALHWETVMLALADRLTPVVPDPVIYGRVQKTLGLPRIDPDIQPLARPETPAPAASAATASAASTPGASAAKTGAFATTASPKGTSHTITSANTAPASSRGNAPAQTPNLSSDANTLDAPANASAASSAAASNAVAGTLKTTGPGAGIQRSARNKPRSKPAILLATLLIGAALGYVSASTGIFMTASTPEPTVPAAPPQPETLFIAILQPPGSTSTPGWVVTRQPGNTLQLESLINSDTETGKGLALWTRNPTQAEATFLGWLNDGAKNNVTLPANTMLTNNQLFEITLEDTSRSSNAQPDGTVLFIGQAVITTLPGPDLAPEAPQAQPG</sequence>
<keyword evidence="9" id="KW-1185">Reference proteome</keyword>
<evidence type="ECO:0000259" key="6">
    <source>
        <dbReference type="Pfam" id="PF04542"/>
    </source>
</evidence>
<comment type="caution">
    <text evidence="8">The sequence shown here is derived from an EMBL/GenBank/DDBJ whole genome shotgun (WGS) entry which is preliminary data.</text>
</comment>
<feature type="compositionally biased region" description="Low complexity" evidence="5">
    <location>
        <begin position="261"/>
        <end position="278"/>
    </location>
</feature>
<dbReference type="InterPro" id="IPR018764">
    <property type="entry name" value="RskA_C"/>
</dbReference>
<dbReference type="GO" id="GO:0005886">
    <property type="term" value="C:plasma membrane"/>
    <property type="evidence" value="ECO:0007669"/>
    <property type="project" value="InterPro"/>
</dbReference>
<dbReference type="SUPFAM" id="SSF88659">
    <property type="entry name" value="Sigma3 and sigma4 domains of RNA polymerase sigma factors"/>
    <property type="match status" value="1"/>
</dbReference>
<name>A0A842HPA6_9BURK</name>
<feature type="region of interest" description="Disordered" evidence="5">
    <location>
        <begin position="255"/>
        <end position="278"/>
    </location>
</feature>
<evidence type="ECO:0000256" key="2">
    <source>
        <dbReference type="ARBA" id="ARBA00023015"/>
    </source>
</evidence>
<feature type="compositionally biased region" description="Polar residues" evidence="5">
    <location>
        <begin position="293"/>
        <end position="330"/>
    </location>
</feature>
<dbReference type="PANTHER" id="PTHR43133:SF62">
    <property type="entry name" value="RNA POLYMERASE SIGMA FACTOR SIGZ"/>
    <property type="match status" value="1"/>
</dbReference>
<dbReference type="InterPro" id="IPR039425">
    <property type="entry name" value="RNA_pol_sigma-70-like"/>
</dbReference>
<dbReference type="AlphaFoldDB" id="A0A842HPA6"/>
<dbReference type="SUPFAM" id="SSF88946">
    <property type="entry name" value="Sigma2 domain of RNA polymerase sigma factors"/>
    <property type="match status" value="1"/>
</dbReference>
<feature type="domain" description="RNA polymerase sigma-70 region 2" evidence="6">
    <location>
        <begin position="26"/>
        <end position="91"/>
    </location>
</feature>
<feature type="region of interest" description="Disordered" evidence="5">
    <location>
        <begin position="293"/>
        <end position="334"/>
    </location>
</feature>
<evidence type="ECO:0000313" key="8">
    <source>
        <dbReference type="EMBL" id="MBC2769542.1"/>
    </source>
</evidence>
<evidence type="ECO:0000313" key="9">
    <source>
        <dbReference type="Proteomes" id="UP000545386"/>
    </source>
</evidence>
<dbReference type="Pfam" id="PF10099">
    <property type="entry name" value="RskA_C"/>
    <property type="match status" value="1"/>
</dbReference>
<evidence type="ECO:0000256" key="4">
    <source>
        <dbReference type="ARBA" id="ARBA00023163"/>
    </source>
</evidence>
<evidence type="ECO:0000259" key="7">
    <source>
        <dbReference type="Pfam" id="PF10099"/>
    </source>
</evidence>
<accession>A0A842HPA6</accession>
<dbReference type="GO" id="GO:0006352">
    <property type="term" value="P:DNA-templated transcription initiation"/>
    <property type="evidence" value="ECO:0007669"/>
    <property type="project" value="InterPro"/>
</dbReference>
<organism evidence="8 9">
    <name type="scientific">Pusillimonas minor</name>
    <dbReference type="NCBI Taxonomy" id="2697024"/>
    <lineage>
        <taxon>Bacteria</taxon>
        <taxon>Pseudomonadati</taxon>
        <taxon>Pseudomonadota</taxon>
        <taxon>Betaproteobacteria</taxon>
        <taxon>Burkholderiales</taxon>
        <taxon>Alcaligenaceae</taxon>
        <taxon>Pusillimonas</taxon>
    </lineage>
</organism>
<keyword evidence="4" id="KW-0804">Transcription</keyword>
<dbReference type="Gene3D" id="1.10.1740.10">
    <property type="match status" value="1"/>
</dbReference>
<feature type="domain" description="Anti-sigma K factor RskA C-terminal" evidence="7">
    <location>
        <begin position="386"/>
        <end position="519"/>
    </location>
</feature>
<reference evidence="8 9" key="1">
    <citation type="submission" date="2020-08" db="EMBL/GenBank/DDBJ databases">
        <title>Paraeoetvoesia sp. YC-7-48 draft genome sequence.</title>
        <authorList>
            <person name="Yao L."/>
        </authorList>
    </citation>
    <scope>NUCLEOTIDE SEQUENCE [LARGE SCALE GENOMIC DNA]</scope>
    <source>
        <strain evidence="9">YC-7-48</strain>
    </source>
</reference>
<proteinExistence type="inferred from homology"/>
<dbReference type="Proteomes" id="UP000545386">
    <property type="component" value="Unassembled WGS sequence"/>
</dbReference>
<dbReference type="EMBL" id="JACJUU010000003">
    <property type="protein sequence ID" value="MBC2769542.1"/>
    <property type="molecule type" value="Genomic_DNA"/>
</dbReference>
<gene>
    <name evidence="8" type="ORF">GTU67_06395</name>
</gene>
<dbReference type="InterPro" id="IPR036388">
    <property type="entry name" value="WH-like_DNA-bd_sf"/>
</dbReference>
<keyword evidence="2" id="KW-0805">Transcription regulation</keyword>
<dbReference type="InterPro" id="IPR007627">
    <property type="entry name" value="RNA_pol_sigma70_r2"/>
</dbReference>
<evidence type="ECO:0000256" key="1">
    <source>
        <dbReference type="ARBA" id="ARBA00010641"/>
    </source>
</evidence>
<evidence type="ECO:0000256" key="3">
    <source>
        <dbReference type="ARBA" id="ARBA00023082"/>
    </source>
</evidence>
<dbReference type="PANTHER" id="PTHR43133">
    <property type="entry name" value="RNA POLYMERASE ECF-TYPE SIGMA FACTO"/>
    <property type="match status" value="1"/>
</dbReference>
<dbReference type="GO" id="GO:0016987">
    <property type="term" value="F:sigma factor activity"/>
    <property type="evidence" value="ECO:0007669"/>
    <property type="project" value="UniProtKB-KW"/>
</dbReference>
<dbReference type="Pfam" id="PF04542">
    <property type="entry name" value="Sigma70_r2"/>
    <property type="match status" value="1"/>
</dbReference>
<dbReference type="RefSeq" id="WP_185779258.1">
    <property type="nucleotide sequence ID" value="NZ_JACJUU010000003.1"/>
</dbReference>
<evidence type="ECO:0008006" key="10">
    <source>
        <dbReference type="Google" id="ProtNLM"/>
    </source>
</evidence>
<comment type="similarity">
    <text evidence="1">Belongs to the sigma-70 factor family. ECF subfamily.</text>
</comment>
<dbReference type="InterPro" id="IPR013324">
    <property type="entry name" value="RNA_pol_sigma_r3/r4-like"/>
</dbReference>
<evidence type="ECO:0000256" key="5">
    <source>
        <dbReference type="SAM" id="MobiDB-lite"/>
    </source>
</evidence>
<dbReference type="InterPro" id="IPR013325">
    <property type="entry name" value="RNA_pol_sigma_r2"/>
</dbReference>
<protein>
    <recommendedName>
        <fullName evidence="10">RNA polymerase sigma-70 region 2 domain-containing protein</fullName>
    </recommendedName>
</protein>